<feature type="non-terminal residue" evidence="2">
    <location>
        <position position="1"/>
    </location>
</feature>
<feature type="compositionally biased region" description="Low complexity" evidence="1">
    <location>
        <begin position="226"/>
        <end position="249"/>
    </location>
</feature>
<proteinExistence type="predicted"/>
<name>A0A813JR09_POLGL</name>
<organism evidence="2 3">
    <name type="scientific">Polarella glacialis</name>
    <name type="common">Dinoflagellate</name>
    <dbReference type="NCBI Taxonomy" id="89957"/>
    <lineage>
        <taxon>Eukaryota</taxon>
        <taxon>Sar</taxon>
        <taxon>Alveolata</taxon>
        <taxon>Dinophyceae</taxon>
        <taxon>Suessiales</taxon>
        <taxon>Suessiaceae</taxon>
        <taxon>Polarella</taxon>
    </lineage>
</organism>
<comment type="caution">
    <text evidence="2">The sequence shown here is derived from an EMBL/GenBank/DDBJ whole genome shotgun (WGS) entry which is preliminary data.</text>
</comment>
<evidence type="ECO:0000313" key="2">
    <source>
        <dbReference type="EMBL" id="CAE8684315.1"/>
    </source>
</evidence>
<sequence>PRRASGAAKPGLVDTVDRVQQFLCTARAGQPRSKRSAAKTRDSVESTELGNEQLVSSPWGEPSAQEVDRSTSPPPAPPELGNTLERLGLRAPPESWRDDGERIAAEPDCAEEGATLESQFAAEPDCADGSLGQAALGLTIGGRPEPMEAPAEFPVPEFEAPQEEFDAAHAELDEPQVEFGEPQAAEECEESMVSFSTSSVPDPVPASFARRKSATRKPGVPENTRVAAPPGRAKAAASSASAAAPPLAVVGGGTPLRTRSSSKPREVASAAAAWRKAPAAAPPAPALAKAPTATMTTTTTTRTTAPPPTTTTRTTAPPPA</sequence>
<feature type="region of interest" description="Disordered" evidence="1">
    <location>
        <begin position="24"/>
        <end position="108"/>
    </location>
</feature>
<feature type="region of interest" description="Disordered" evidence="1">
    <location>
        <begin position="177"/>
        <end position="320"/>
    </location>
</feature>
<gene>
    <name evidence="2" type="ORF">PGLA2088_LOCUS23906</name>
</gene>
<reference evidence="2" key="1">
    <citation type="submission" date="2021-02" db="EMBL/GenBank/DDBJ databases">
        <authorList>
            <person name="Dougan E. K."/>
            <person name="Rhodes N."/>
            <person name="Thang M."/>
            <person name="Chan C."/>
        </authorList>
    </citation>
    <scope>NUCLEOTIDE SEQUENCE</scope>
</reference>
<dbReference type="AlphaFoldDB" id="A0A813JR09"/>
<evidence type="ECO:0000313" key="3">
    <source>
        <dbReference type="Proteomes" id="UP000626109"/>
    </source>
</evidence>
<feature type="compositionally biased region" description="Low complexity" evidence="1">
    <location>
        <begin position="270"/>
        <end position="279"/>
    </location>
</feature>
<dbReference type="Proteomes" id="UP000626109">
    <property type="component" value="Unassembled WGS sequence"/>
</dbReference>
<feature type="compositionally biased region" description="Low complexity" evidence="1">
    <location>
        <begin position="286"/>
        <end position="320"/>
    </location>
</feature>
<feature type="compositionally biased region" description="Polar residues" evidence="1">
    <location>
        <begin position="46"/>
        <end position="56"/>
    </location>
</feature>
<evidence type="ECO:0000256" key="1">
    <source>
        <dbReference type="SAM" id="MobiDB-lite"/>
    </source>
</evidence>
<protein>
    <submittedName>
        <fullName evidence="2">Uncharacterized protein</fullName>
    </submittedName>
</protein>
<feature type="compositionally biased region" description="Basic and acidic residues" evidence="1">
    <location>
        <begin position="95"/>
        <end position="105"/>
    </location>
</feature>
<dbReference type="EMBL" id="CAJNNW010026300">
    <property type="protein sequence ID" value="CAE8684315.1"/>
    <property type="molecule type" value="Genomic_DNA"/>
</dbReference>
<feature type="non-terminal residue" evidence="2">
    <location>
        <position position="320"/>
    </location>
</feature>
<accession>A0A813JR09</accession>